<keyword evidence="2" id="KW-1185">Reference proteome</keyword>
<organism evidence="1 2">
    <name type="scientific">Citrus sinensis</name>
    <name type="common">Sweet orange</name>
    <name type="synonym">Citrus aurantium var. sinensis</name>
    <dbReference type="NCBI Taxonomy" id="2711"/>
    <lineage>
        <taxon>Eukaryota</taxon>
        <taxon>Viridiplantae</taxon>
        <taxon>Streptophyta</taxon>
        <taxon>Embryophyta</taxon>
        <taxon>Tracheophyta</taxon>
        <taxon>Spermatophyta</taxon>
        <taxon>Magnoliopsida</taxon>
        <taxon>eudicotyledons</taxon>
        <taxon>Gunneridae</taxon>
        <taxon>Pentapetalae</taxon>
        <taxon>rosids</taxon>
        <taxon>malvids</taxon>
        <taxon>Sapindales</taxon>
        <taxon>Rutaceae</taxon>
        <taxon>Aurantioideae</taxon>
        <taxon>Citrus</taxon>
    </lineage>
</organism>
<proteinExistence type="predicted"/>
<reference evidence="2" key="1">
    <citation type="journal article" date="2023" name="Hortic. Res.">
        <title>A chromosome-level phased genome enabling allele-level studies in sweet orange: a case study on citrus Huanglongbing tolerance.</title>
        <authorList>
            <person name="Wu B."/>
            <person name="Yu Q."/>
            <person name="Deng Z."/>
            <person name="Duan Y."/>
            <person name="Luo F."/>
            <person name="Gmitter F. Jr."/>
        </authorList>
    </citation>
    <scope>NUCLEOTIDE SEQUENCE [LARGE SCALE GENOMIC DNA]</scope>
    <source>
        <strain evidence="2">cv. Valencia</strain>
    </source>
</reference>
<accession>A0ACB8IR05</accession>
<evidence type="ECO:0000313" key="1">
    <source>
        <dbReference type="EMBL" id="KAH9699344.1"/>
    </source>
</evidence>
<comment type="caution">
    <text evidence="1">The sequence shown here is derived from an EMBL/GenBank/DDBJ whole genome shotgun (WGS) entry which is preliminary data.</text>
</comment>
<protein>
    <submittedName>
        <fullName evidence="1">SWIM-type domain-containing protein</fullName>
    </submittedName>
</protein>
<dbReference type="EMBL" id="CM039177">
    <property type="protein sequence ID" value="KAH9699344.1"/>
    <property type="molecule type" value="Genomic_DNA"/>
</dbReference>
<name>A0ACB8IR05_CITSI</name>
<gene>
    <name evidence="1" type="ORF">KPL71_024313</name>
</gene>
<dbReference type="Proteomes" id="UP000829398">
    <property type="component" value="Chromosome 8"/>
</dbReference>
<evidence type="ECO:0000313" key="2">
    <source>
        <dbReference type="Proteomes" id="UP000829398"/>
    </source>
</evidence>
<sequence length="400" mass="45555">MVDNDSGDDAGNNNTWDAGLDDYESANDSGSNSDMLSDEEVQDACNRYKANSGGFEFNIDGERIMLRVGTVYRNVDEFRKVVKVFAIQNVTLTCAAVGCTWRVHASPNWNGKHFQIKTFRLEHICARGTDNYEANSTWIAATFLHLFRANPYNQRLYRAKNKALELLGQDHKASYTKLYRYMHSILISNPGSTVTIDIDWLGGGQNPHFKRFFVMFDANRRGFLEGCRQFIGLDGCHLKGLYKGVLLSAVSIDANNGIYPLAMCVVESENTNSWVYFKLYEQIGCNDGSGLCFMSDRQKGILNALEIVFPESLKRYCCRHIYANFKQKFPSVLLRNSFWKTYRSSNLADFNTHMSELNNIHSAAHDCLMQIPVCCWAKHRFPMHTKCSHVTNNMSESFNN</sequence>